<feature type="non-terminal residue" evidence="1">
    <location>
        <position position="1"/>
    </location>
</feature>
<comment type="caution">
    <text evidence="1">The sequence shown here is derived from an EMBL/GenBank/DDBJ whole genome shotgun (WGS) entry which is preliminary data.</text>
</comment>
<dbReference type="EMBL" id="LAZR01051025">
    <property type="protein sequence ID" value="KKK86052.1"/>
    <property type="molecule type" value="Genomic_DNA"/>
</dbReference>
<sequence length="415" mass="44380">TTVFAAFGVKMRTEIASYLSTAMTEIEPDTAALMASAASAALGNVTLTAATTLWDSLVDQAVTKLQTCGIPKNANLLNILTKAHQDVMTNLREAVQLTEKLISDKALSKVVSQYAERRSIEFSRQHAQYAGQMADFNAIQSTGFLFGTALLKSEQLREVGEFDANLSLQMFQQGLSFYIQNHASELSAGVQVELANAGAHNTLLNTSIQLLSLLSRREDIAPNDMLGLYEGLFSAELQTFDGLSRIGVDEMRRLFDTQADNLLRREVSLSDLSLNADRINKLAEEQRYAIGLGQVAGLLTNRVEFERQAATILTDQNRIKIVAVSENEETVADIAIREATWKLDIARQGSDIMVAPGGMSAVVPSKRITPGSVLGGALKVAGSVLSLVGGIQSLGSGGAPPGVGGQINPPAGQPD</sequence>
<accession>A0A0F8YX74</accession>
<proteinExistence type="predicted"/>
<reference evidence="1" key="1">
    <citation type="journal article" date="2015" name="Nature">
        <title>Complex archaea that bridge the gap between prokaryotes and eukaryotes.</title>
        <authorList>
            <person name="Spang A."/>
            <person name="Saw J.H."/>
            <person name="Jorgensen S.L."/>
            <person name="Zaremba-Niedzwiedzka K."/>
            <person name="Martijn J."/>
            <person name="Lind A.E."/>
            <person name="van Eijk R."/>
            <person name="Schleper C."/>
            <person name="Guy L."/>
            <person name="Ettema T.J."/>
        </authorList>
    </citation>
    <scope>NUCLEOTIDE SEQUENCE</scope>
</reference>
<organism evidence="1">
    <name type="scientific">marine sediment metagenome</name>
    <dbReference type="NCBI Taxonomy" id="412755"/>
    <lineage>
        <taxon>unclassified sequences</taxon>
        <taxon>metagenomes</taxon>
        <taxon>ecological metagenomes</taxon>
    </lineage>
</organism>
<evidence type="ECO:0000313" key="1">
    <source>
        <dbReference type="EMBL" id="KKK86052.1"/>
    </source>
</evidence>
<dbReference type="AlphaFoldDB" id="A0A0F8YX74"/>
<name>A0A0F8YX74_9ZZZZ</name>
<gene>
    <name evidence="1" type="ORF">LCGC14_2767100</name>
</gene>
<protein>
    <submittedName>
        <fullName evidence="1">Uncharacterized protein</fullName>
    </submittedName>
</protein>